<feature type="domain" description="Dienelactone hydrolase" evidence="1">
    <location>
        <begin position="69"/>
        <end position="269"/>
    </location>
</feature>
<comment type="caution">
    <text evidence="2">The sequence shown here is derived from an EMBL/GenBank/DDBJ whole genome shotgun (WGS) entry which is preliminary data.</text>
</comment>
<accession>A0A9X3TVM6</accession>
<keyword evidence="2" id="KW-0378">Hydrolase</keyword>
<dbReference type="Pfam" id="PF01738">
    <property type="entry name" value="DLH"/>
    <property type="match status" value="1"/>
</dbReference>
<dbReference type="InterPro" id="IPR002925">
    <property type="entry name" value="Dienelactn_hydro"/>
</dbReference>
<sequence length="271" mass="28971">MTRDDDVMMVDDLIPALVGADRRQVLKLLGGVPLATLLANPALAAAVARNLETVSIRTHSGREVSASYIAPAEGKARAAVIMIHEWWGLNSQIKAVAADLAAKEGYAVIAVDLFNGAVTDNTEAAMAQVRGVKPEEAQETLAAWLAWAKARGAVKRATLGWCFGGGWSLNASLATPVDATVIYYGNVAKTAAELASLKGPVLGHFARRDAHINEAMVTGFESAMKEAGKSLNVYWYDADHAFANPTSASYVERDAALAWERTTEFLRKMLA</sequence>
<protein>
    <submittedName>
        <fullName evidence="2">Dienelactone hydrolase family protein</fullName>
    </submittedName>
</protein>
<dbReference type="AlphaFoldDB" id="A0A9X3TVM6"/>
<dbReference type="InterPro" id="IPR029058">
    <property type="entry name" value="AB_hydrolase_fold"/>
</dbReference>
<proteinExistence type="predicted"/>
<evidence type="ECO:0000313" key="2">
    <source>
        <dbReference type="EMBL" id="MDA5192554.1"/>
    </source>
</evidence>
<dbReference type="EMBL" id="JANWOI010000001">
    <property type="protein sequence ID" value="MDA5192554.1"/>
    <property type="molecule type" value="Genomic_DNA"/>
</dbReference>
<dbReference type="Gene3D" id="3.40.50.1820">
    <property type="entry name" value="alpha/beta hydrolase"/>
    <property type="match status" value="1"/>
</dbReference>
<dbReference type="InterPro" id="IPR051049">
    <property type="entry name" value="Dienelactone_hydrolase-like"/>
</dbReference>
<keyword evidence="3" id="KW-1185">Reference proteome</keyword>
<dbReference type="Proteomes" id="UP001141619">
    <property type="component" value="Unassembled WGS sequence"/>
</dbReference>
<evidence type="ECO:0000313" key="3">
    <source>
        <dbReference type="Proteomes" id="UP001141619"/>
    </source>
</evidence>
<gene>
    <name evidence="2" type="ORF">NYP16_01095</name>
</gene>
<reference evidence="2" key="2">
    <citation type="journal article" date="2023" name="Syst. Appl. Microbiol.">
        <title>Govania unica gen. nov., sp. nov., a rare biosphere bacterium that represents a novel family in the class Alphaproteobacteria.</title>
        <authorList>
            <person name="Vandamme P."/>
            <person name="Peeters C."/>
            <person name="Hettiarachchi A."/>
            <person name="Cnockaert M."/>
            <person name="Carlier A."/>
        </authorList>
    </citation>
    <scope>NUCLEOTIDE SEQUENCE</scope>
    <source>
        <strain evidence="2">LMG 31809</strain>
    </source>
</reference>
<dbReference type="InterPro" id="IPR006311">
    <property type="entry name" value="TAT_signal"/>
</dbReference>
<dbReference type="PANTHER" id="PTHR46623:SF7">
    <property type="entry name" value="CARBOXYMETHYLENEBUTENOLIDASE"/>
    <property type="match status" value="1"/>
</dbReference>
<dbReference type="PANTHER" id="PTHR46623">
    <property type="entry name" value="CARBOXYMETHYLENEBUTENOLIDASE-RELATED"/>
    <property type="match status" value="1"/>
</dbReference>
<dbReference type="RefSeq" id="WP_274942259.1">
    <property type="nucleotide sequence ID" value="NZ_JANWOI010000001.1"/>
</dbReference>
<dbReference type="PROSITE" id="PS51318">
    <property type="entry name" value="TAT"/>
    <property type="match status" value="1"/>
</dbReference>
<evidence type="ECO:0000259" key="1">
    <source>
        <dbReference type="Pfam" id="PF01738"/>
    </source>
</evidence>
<dbReference type="SUPFAM" id="SSF53474">
    <property type="entry name" value="alpha/beta-Hydrolases"/>
    <property type="match status" value="1"/>
</dbReference>
<dbReference type="GO" id="GO:0016787">
    <property type="term" value="F:hydrolase activity"/>
    <property type="evidence" value="ECO:0007669"/>
    <property type="project" value="UniProtKB-KW"/>
</dbReference>
<reference evidence="2" key="1">
    <citation type="submission" date="2022-08" db="EMBL/GenBank/DDBJ databases">
        <authorList>
            <person name="Vandamme P."/>
            <person name="Hettiarachchi A."/>
            <person name="Peeters C."/>
            <person name="Cnockaert M."/>
            <person name="Carlier A."/>
        </authorList>
    </citation>
    <scope>NUCLEOTIDE SEQUENCE</scope>
    <source>
        <strain evidence="2">LMG 31809</strain>
    </source>
</reference>
<organism evidence="2 3">
    <name type="scientific">Govanella unica</name>
    <dbReference type="NCBI Taxonomy" id="2975056"/>
    <lineage>
        <taxon>Bacteria</taxon>
        <taxon>Pseudomonadati</taxon>
        <taxon>Pseudomonadota</taxon>
        <taxon>Alphaproteobacteria</taxon>
        <taxon>Emcibacterales</taxon>
        <taxon>Govanellaceae</taxon>
        <taxon>Govanella</taxon>
    </lineage>
</organism>
<name>A0A9X3TVM6_9PROT</name>